<evidence type="ECO:0000256" key="6">
    <source>
        <dbReference type="ARBA" id="ARBA00022989"/>
    </source>
</evidence>
<evidence type="ECO:0000313" key="13">
    <source>
        <dbReference type="RefSeq" id="XP_006822302.1"/>
    </source>
</evidence>
<dbReference type="PANTHER" id="PTHR14647">
    <property type="entry name" value="GALACTOSE-3-O-SULFOTRANSFERASE"/>
    <property type="match status" value="1"/>
</dbReference>
<keyword evidence="7" id="KW-0333">Golgi apparatus</keyword>
<dbReference type="PANTHER" id="PTHR14647:SF85">
    <property type="entry name" value="GALACTOSYLCERAMIDE SULFOTRANSFERASE-LIKE"/>
    <property type="match status" value="1"/>
</dbReference>
<keyword evidence="5" id="KW-0735">Signal-anchor</keyword>
<protein>
    <submittedName>
        <fullName evidence="13">Galactose-3-O-sulfotransferase 3-like</fullName>
    </submittedName>
</protein>
<evidence type="ECO:0000313" key="12">
    <source>
        <dbReference type="Proteomes" id="UP000694865"/>
    </source>
</evidence>
<dbReference type="InterPro" id="IPR013320">
    <property type="entry name" value="ConA-like_dom_sf"/>
</dbReference>
<sequence length="598" mass="69490">MTTIRKIFCLCVACCILTVVYYYESFSDIYKTSISSGIELGSKHFYDFLPRMLLLSTDRKEDTLPDCVPLNNVCFVKTRKTGSTTLSSILNRYGLIRNLSFGFLKTNAKSGHFNVIPITNESPKKLFLPPLNVKPGDWPKYKYNMMTVHVRYNKSAFESFMLPGTKYITILREPTAQYESAFAYYKLASVVNKINKSIPFNETIYEFMRHKDLYWANTKRAIRSYTRNAQIFDLGLDHVYHTNMTVVLPFIQHIEESFDLVLITEYFDESIVLLKQILCWDWKDVVYFIKNARPSDTVNSNLTLELRNKIIDWNYADYLLYQHLNQTFWKKVRDYGPQFQQDLKTVRTYRESMQDNCVGNISSKKYNGFVQIGYIPRENVSSLCQLLSAYNTELIEKITLKQSSGFYIGDINNHTTEVCGFEYRVYCGYSITGSSFYKWHFNTPKDMNDVTTKSNEGTFLKTQRQSVPRQRLNESTFTTNLLSPELRPGSYRITFHYSIGTVSNRNNRPFNVTLRMCVVEISVKGNKGSHSECSTHWEIQKTPDSMRKFGGKWNRVVLNVSIKLPYKIVFEASRKGFDLQMAMDFALDDISIVPTNDT</sequence>
<accession>A0ABM0MQL1</accession>
<evidence type="ECO:0000256" key="5">
    <source>
        <dbReference type="ARBA" id="ARBA00022968"/>
    </source>
</evidence>
<gene>
    <name evidence="13" type="primary">LOC102802521</name>
</gene>
<organism evidence="12 13">
    <name type="scientific">Saccoglossus kowalevskii</name>
    <name type="common">Acorn worm</name>
    <dbReference type="NCBI Taxonomy" id="10224"/>
    <lineage>
        <taxon>Eukaryota</taxon>
        <taxon>Metazoa</taxon>
        <taxon>Hemichordata</taxon>
        <taxon>Enteropneusta</taxon>
        <taxon>Harrimaniidae</taxon>
        <taxon>Saccoglossus</taxon>
    </lineage>
</organism>
<keyword evidence="3" id="KW-0808">Transferase</keyword>
<evidence type="ECO:0000256" key="9">
    <source>
        <dbReference type="ARBA" id="ARBA00023180"/>
    </source>
</evidence>
<keyword evidence="4 10" id="KW-0812">Transmembrane</keyword>
<evidence type="ECO:0000256" key="1">
    <source>
        <dbReference type="ARBA" id="ARBA00004323"/>
    </source>
</evidence>
<evidence type="ECO:0000256" key="2">
    <source>
        <dbReference type="ARBA" id="ARBA00008124"/>
    </source>
</evidence>
<dbReference type="PROSITE" id="PS50060">
    <property type="entry name" value="MAM_2"/>
    <property type="match status" value="1"/>
</dbReference>
<dbReference type="Gene3D" id="2.60.120.200">
    <property type="match status" value="1"/>
</dbReference>
<dbReference type="InterPro" id="IPR027417">
    <property type="entry name" value="P-loop_NTPase"/>
</dbReference>
<proteinExistence type="inferred from homology"/>
<dbReference type="InterPro" id="IPR009729">
    <property type="entry name" value="Gal-3-0_sulfotransfrase"/>
</dbReference>
<dbReference type="SUPFAM" id="SSF49899">
    <property type="entry name" value="Concanavalin A-like lectins/glucanases"/>
    <property type="match status" value="1"/>
</dbReference>
<name>A0ABM0MQL1_SACKO</name>
<dbReference type="GeneID" id="102802521"/>
<keyword evidence="9" id="KW-0325">Glycoprotein</keyword>
<evidence type="ECO:0000259" key="11">
    <source>
        <dbReference type="PROSITE" id="PS50060"/>
    </source>
</evidence>
<dbReference type="InterPro" id="IPR000998">
    <property type="entry name" value="MAM_dom"/>
</dbReference>
<dbReference type="Pfam" id="PF06990">
    <property type="entry name" value="Gal-3-0_sulfotr"/>
    <property type="match status" value="1"/>
</dbReference>
<reference evidence="13" key="1">
    <citation type="submission" date="2025-08" db="UniProtKB">
        <authorList>
            <consortium name="RefSeq"/>
        </authorList>
    </citation>
    <scope>IDENTIFICATION</scope>
    <source>
        <tissue evidence="13">Testes</tissue>
    </source>
</reference>
<dbReference type="SUPFAM" id="SSF52540">
    <property type="entry name" value="P-loop containing nucleoside triphosphate hydrolases"/>
    <property type="match status" value="1"/>
</dbReference>
<comment type="subcellular location">
    <subcellularLocation>
        <location evidence="1">Golgi apparatus membrane</location>
        <topology evidence="1">Single-pass type II membrane protein</topology>
    </subcellularLocation>
</comment>
<comment type="similarity">
    <text evidence="2">Belongs to the galactose-3-O-sulfotransferase family.</text>
</comment>
<evidence type="ECO:0000256" key="4">
    <source>
        <dbReference type="ARBA" id="ARBA00022692"/>
    </source>
</evidence>
<dbReference type="RefSeq" id="XP_006822302.1">
    <property type="nucleotide sequence ID" value="XM_006822239.1"/>
</dbReference>
<dbReference type="Pfam" id="PF00629">
    <property type="entry name" value="MAM"/>
    <property type="match status" value="1"/>
</dbReference>
<keyword evidence="8 10" id="KW-0472">Membrane</keyword>
<evidence type="ECO:0000256" key="7">
    <source>
        <dbReference type="ARBA" id="ARBA00023034"/>
    </source>
</evidence>
<evidence type="ECO:0000256" key="8">
    <source>
        <dbReference type="ARBA" id="ARBA00023136"/>
    </source>
</evidence>
<keyword evidence="12" id="KW-1185">Reference proteome</keyword>
<keyword evidence="6 10" id="KW-1133">Transmembrane helix</keyword>
<dbReference type="Proteomes" id="UP000694865">
    <property type="component" value="Unplaced"/>
</dbReference>
<dbReference type="Gene3D" id="3.40.50.300">
    <property type="entry name" value="P-loop containing nucleotide triphosphate hydrolases"/>
    <property type="match status" value="1"/>
</dbReference>
<evidence type="ECO:0000256" key="3">
    <source>
        <dbReference type="ARBA" id="ARBA00022679"/>
    </source>
</evidence>
<feature type="domain" description="MAM" evidence="11">
    <location>
        <begin position="417"/>
        <end position="598"/>
    </location>
</feature>
<evidence type="ECO:0000256" key="10">
    <source>
        <dbReference type="SAM" id="Phobius"/>
    </source>
</evidence>
<feature type="transmembrane region" description="Helical" evidence="10">
    <location>
        <begin position="7"/>
        <end position="23"/>
    </location>
</feature>